<keyword evidence="2 15" id="KW-0808">Transferase</keyword>
<keyword evidence="3" id="KW-0547">Nucleotide-binding</keyword>
<evidence type="ECO:0000256" key="12">
    <source>
        <dbReference type="ARBA" id="ARBA00078531"/>
    </source>
</evidence>
<feature type="transmembrane region" description="Helical" evidence="13">
    <location>
        <begin position="21"/>
        <end position="43"/>
    </location>
</feature>
<evidence type="ECO:0000256" key="3">
    <source>
        <dbReference type="ARBA" id="ARBA00022741"/>
    </source>
</evidence>
<dbReference type="InterPro" id="IPR000594">
    <property type="entry name" value="ThiF_NAD_FAD-bd"/>
</dbReference>
<organism evidence="15 16">
    <name type="scientific">Ichthyobacterium seriolicida</name>
    <dbReference type="NCBI Taxonomy" id="242600"/>
    <lineage>
        <taxon>Bacteria</taxon>
        <taxon>Pseudomonadati</taxon>
        <taxon>Bacteroidota</taxon>
        <taxon>Flavobacteriia</taxon>
        <taxon>Flavobacteriales</taxon>
        <taxon>Ichthyobacteriaceae</taxon>
        <taxon>Ichthyobacterium</taxon>
    </lineage>
</organism>
<dbReference type="Proteomes" id="UP000243197">
    <property type="component" value="Chromosome"/>
</dbReference>
<dbReference type="GO" id="GO:0004792">
    <property type="term" value="F:thiosulfate-cyanide sulfurtransferase activity"/>
    <property type="evidence" value="ECO:0007669"/>
    <property type="project" value="TreeGrafter"/>
</dbReference>
<dbReference type="GO" id="GO:0008641">
    <property type="term" value="F:ubiquitin-like modifier activating enzyme activity"/>
    <property type="evidence" value="ECO:0007669"/>
    <property type="project" value="InterPro"/>
</dbReference>
<dbReference type="InterPro" id="IPR036873">
    <property type="entry name" value="Rhodanese-like_dom_sf"/>
</dbReference>
<dbReference type="InterPro" id="IPR045886">
    <property type="entry name" value="ThiF/MoeB/HesA"/>
</dbReference>
<dbReference type="CDD" id="cd00757">
    <property type="entry name" value="ThiF_MoeB_HesA_family"/>
    <property type="match status" value="1"/>
</dbReference>
<sequence>MSRYDRHISLRDVGHKGQQKLFKAKVLIVGAGGLGCPILQYLAAAGVGKIGIIDHDRVEESNLQRQVLFGTDDIGKYKSHIAQKKLYNLNPTISIQSYADRLTRKNISHIIEGYDIIADGTDNFSTKYLLNDACVALDKTLVYASVNEFSGQVSVFNYKGGPNYRSLFAHPPQAFIPSCSESGVLGVLPGIIGSIQANEILKIILKIGVPLSGKLLTFNSLNNDISIFDICKTNIDEDVKTSSNNYFKGENYDLLNCDIHSLSSLEISLELAKKNPNTLFIDIRNLDELPRIKKIQVVEKNIESILDEINEIDDQRSLVLICQLGQRSLKAVNILRERGFKNCYSLQGGVLNNEV</sequence>
<evidence type="ECO:0000313" key="15">
    <source>
        <dbReference type="EMBL" id="BAV94117.1"/>
    </source>
</evidence>
<feature type="domain" description="Rhodanese" evidence="14">
    <location>
        <begin position="302"/>
        <end position="355"/>
    </location>
</feature>
<dbReference type="GO" id="GO:0005829">
    <property type="term" value="C:cytosol"/>
    <property type="evidence" value="ECO:0007669"/>
    <property type="project" value="TreeGrafter"/>
</dbReference>
<dbReference type="SUPFAM" id="SSF52821">
    <property type="entry name" value="Rhodanese/Cell cycle control phosphatase"/>
    <property type="match status" value="1"/>
</dbReference>
<keyword evidence="13" id="KW-0472">Membrane</keyword>
<dbReference type="PANTHER" id="PTHR10953">
    <property type="entry name" value="UBIQUITIN-ACTIVATING ENZYME E1"/>
    <property type="match status" value="1"/>
</dbReference>
<dbReference type="Gene3D" id="3.40.250.10">
    <property type="entry name" value="Rhodanese-like domain"/>
    <property type="match status" value="1"/>
</dbReference>
<evidence type="ECO:0000259" key="14">
    <source>
        <dbReference type="PROSITE" id="PS50206"/>
    </source>
</evidence>
<comment type="function">
    <text evidence="6">Catalyzes the adenylation by ATP of the carboxyl group of the C-terminal glycine of sulfur carrier protein MoaD.</text>
</comment>
<protein>
    <recommendedName>
        <fullName evidence="9">Molybdopterin-synthase adenylyltransferase</fullName>
        <ecNumber evidence="8">2.7.7.80</ecNumber>
    </recommendedName>
    <alternativeName>
        <fullName evidence="12">MoaD protein adenylase</fullName>
    </alternativeName>
    <alternativeName>
        <fullName evidence="10">Molybdopterin-converting factor subunit 1 adenylase</fullName>
    </alternativeName>
    <alternativeName>
        <fullName evidence="11">Sulfur carrier protein MoaD adenylyltransferase</fullName>
    </alternativeName>
</protein>
<evidence type="ECO:0000256" key="6">
    <source>
        <dbReference type="ARBA" id="ARBA00055169"/>
    </source>
</evidence>
<dbReference type="Gene3D" id="3.40.50.720">
    <property type="entry name" value="NAD(P)-binding Rossmann-like Domain"/>
    <property type="match status" value="1"/>
</dbReference>
<evidence type="ECO:0000256" key="4">
    <source>
        <dbReference type="ARBA" id="ARBA00022840"/>
    </source>
</evidence>
<dbReference type="GO" id="GO:0008146">
    <property type="term" value="F:sulfotransferase activity"/>
    <property type="evidence" value="ECO:0007669"/>
    <property type="project" value="TreeGrafter"/>
</dbReference>
<keyword evidence="4" id="KW-0067">ATP-binding</keyword>
<evidence type="ECO:0000256" key="8">
    <source>
        <dbReference type="ARBA" id="ARBA00066884"/>
    </source>
</evidence>
<comment type="subunit">
    <text evidence="7">Homodimer. Forms a stable heterotetrameric complex of 2 MoeB and 2 MoaD during adenylation of MoaD.</text>
</comment>
<keyword evidence="13" id="KW-1133">Transmembrane helix</keyword>
<dbReference type="EC" id="2.7.7.80" evidence="8"/>
<evidence type="ECO:0000256" key="13">
    <source>
        <dbReference type="SAM" id="Phobius"/>
    </source>
</evidence>
<evidence type="ECO:0000256" key="7">
    <source>
        <dbReference type="ARBA" id="ARBA00063809"/>
    </source>
</evidence>
<evidence type="ECO:0000256" key="1">
    <source>
        <dbReference type="ARBA" id="ARBA00009919"/>
    </source>
</evidence>
<dbReference type="Pfam" id="PF00899">
    <property type="entry name" value="ThiF"/>
    <property type="match status" value="1"/>
</dbReference>
<dbReference type="RefSeq" id="WP_096684724.1">
    <property type="nucleotide sequence ID" value="NZ_AP014564.1"/>
</dbReference>
<dbReference type="GO" id="GO:0005524">
    <property type="term" value="F:ATP binding"/>
    <property type="evidence" value="ECO:0007669"/>
    <property type="project" value="UniProtKB-KW"/>
</dbReference>
<dbReference type="EMBL" id="AP014564">
    <property type="protein sequence ID" value="BAV94117.1"/>
    <property type="molecule type" value="Genomic_DNA"/>
</dbReference>
<dbReference type="OrthoDB" id="9804286at2"/>
<comment type="similarity">
    <text evidence="1">Belongs to the HesA/MoeB/ThiF family.</text>
</comment>
<dbReference type="KEGG" id="ise:JBKA6_0104"/>
<dbReference type="PANTHER" id="PTHR10953:SF102">
    <property type="entry name" value="ADENYLYLTRANSFERASE AND SULFURTRANSFERASE MOCS3"/>
    <property type="match status" value="1"/>
</dbReference>
<comment type="catalytic activity">
    <reaction evidence="5">
        <text>[molybdopterin-synthase sulfur-carrier protein]-C-terminal Gly-Gly + ATP + H(+) = [molybdopterin-synthase sulfur-carrier protein]-C-terminal Gly-Gly-AMP + diphosphate</text>
        <dbReference type="Rhea" id="RHEA:43616"/>
        <dbReference type="Rhea" id="RHEA-COMP:12159"/>
        <dbReference type="Rhea" id="RHEA-COMP:12202"/>
        <dbReference type="ChEBI" id="CHEBI:15378"/>
        <dbReference type="ChEBI" id="CHEBI:30616"/>
        <dbReference type="ChEBI" id="CHEBI:33019"/>
        <dbReference type="ChEBI" id="CHEBI:90618"/>
        <dbReference type="ChEBI" id="CHEBI:90778"/>
        <dbReference type="EC" id="2.7.7.80"/>
    </reaction>
</comment>
<dbReference type="SUPFAM" id="SSF69572">
    <property type="entry name" value="Activating enzymes of the ubiquitin-like proteins"/>
    <property type="match status" value="1"/>
</dbReference>
<evidence type="ECO:0000256" key="10">
    <source>
        <dbReference type="ARBA" id="ARBA00075110"/>
    </source>
</evidence>
<evidence type="ECO:0000256" key="2">
    <source>
        <dbReference type="ARBA" id="ARBA00022679"/>
    </source>
</evidence>
<evidence type="ECO:0000256" key="9">
    <source>
        <dbReference type="ARBA" id="ARBA00073635"/>
    </source>
</evidence>
<dbReference type="Pfam" id="PF00581">
    <property type="entry name" value="Rhodanese"/>
    <property type="match status" value="1"/>
</dbReference>
<dbReference type="AlphaFoldDB" id="A0A1J1DZL8"/>
<name>A0A1J1DZL8_9FLAO</name>
<dbReference type="PROSITE" id="PS50206">
    <property type="entry name" value="RHODANESE_3"/>
    <property type="match status" value="1"/>
</dbReference>
<accession>A0A1J1DZL8</accession>
<proteinExistence type="inferred from homology"/>
<evidence type="ECO:0000256" key="5">
    <source>
        <dbReference type="ARBA" id="ARBA00052218"/>
    </source>
</evidence>
<dbReference type="InterPro" id="IPR035985">
    <property type="entry name" value="Ubiquitin-activating_enz"/>
</dbReference>
<evidence type="ECO:0000256" key="11">
    <source>
        <dbReference type="ARBA" id="ARBA00075328"/>
    </source>
</evidence>
<keyword evidence="13" id="KW-0812">Transmembrane</keyword>
<dbReference type="GO" id="GO:0061605">
    <property type="term" value="F:molybdopterin-synthase adenylyltransferase activity"/>
    <property type="evidence" value="ECO:0007669"/>
    <property type="project" value="UniProtKB-EC"/>
</dbReference>
<dbReference type="InterPro" id="IPR001763">
    <property type="entry name" value="Rhodanese-like_dom"/>
</dbReference>
<gene>
    <name evidence="15" type="ORF">JBKA6_0104</name>
</gene>
<dbReference type="FunFam" id="3.40.50.720:FF:000033">
    <property type="entry name" value="Adenylyltransferase and sulfurtransferase MOCS3"/>
    <property type="match status" value="1"/>
</dbReference>
<keyword evidence="16" id="KW-1185">Reference proteome</keyword>
<reference evidence="15 16" key="1">
    <citation type="submission" date="2014-03" db="EMBL/GenBank/DDBJ databases">
        <title>complete genome sequence of Flavobacteriaceae bacterium JBKA-6.</title>
        <authorList>
            <person name="Takano T."/>
            <person name="Nakamura Y."/>
            <person name="Takuma S."/>
            <person name="Yasuike M."/>
            <person name="Matsuyama T."/>
            <person name="Sakai T."/>
            <person name="Fujiwara A."/>
            <person name="Kimoto K."/>
            <person name="Fukuda Y."/>
            <person name="Kondo H."/>
            <person name="Hirono I."/>
            <person name="Nakayasu C."/>
        </authorList>
    </citation>
    <scope>NUCLEOTIDE SEQUENCE [LARGE SCALE GENOMIC DNA]</scope>
    <source>
        <strain evidence="15 16">JBKA-6</strain>
    </source>
</reference>
<evidence type="ECO:0000313" key="16">
    <source>
        <dbReference type="Proteomes" id="UP000243197"/>
    </source>
</evidence>
<keyword evidence="15" id="KW-0548">Nucleotidyltransferase</keyword>